<dbReference type="Gene3D" id="3.40.50.720">
    <property type="entry name" value="NAD(P)-binding Rossmann-like Domain"/>
    <property type="match status" value="1"/>
</dbReference>
<dbReference type="InterPro" id="IPR002347">
    <property type="entry name" value="SDR_fam"/>
</dbReference>
<evidence type="ECO:0000256" key="2">
    <source>
        <dbReference type="ARBA" id="ARBA00023027"/>
    </source>
</evidence>
<evidence type="ECO:0000313" key="3">
    <source>
        <dbReference type="EMBL" id="GFP97233.1"/>
    </source>
</evidence>
<name>A0A830CN10_9LAMI</name>
<dbReference type="InterPro" id="IPR036291">
    <property type="entry name" value="NAD(P)-bd_dom_sf"/>
</dbReference>
<dbReference type="OrthoDB" id="294295at2759"/>
<protein>
    <submittedName>
        <fullName evidence="3">Zerumbone synthase</fullName>
    </submittedName>
</protein>
<dbReference type="SUPFAM" id="SSF51735">
    <property type="entry name" value="NAD(P)-binding Rossmann-fold domains"/>
    <property type="match status" value="1"/>
</dbReference>
<dbReference type="PANTHER" id="PTHR42820:SF1">
    <property type="entry name" value="SHORT-CHAIN DEHYDROGENASE_REDUCTASE FAMILY PROTEIN"/>
    <property type="match status" value="1"/>
</dbReference>
<gene>
    <name evidence="3" type="ORF">PHJA_001867400</name>
</gene>
<evidence type="ECO:0000256" key="1">
    <source>
        <dbReference type="ARBA" id="ARBA00006484"/>
    </source>
</evidence>
<proteinExistence type="inferred from homology"/>
<comment type="caution">
    <text evidence="3">The sequence shown here is derived from an EMBL/GenBank/DDBJ whole genome shotgun (WGS) entry which is preliminary data.</text>
</comment>
<sequence>MGQRLCNNLEEPHNVTFSHCNVTFSHCNVTIEDDVKRAVDHAVEKSGSLDIMVNNAGILEPKCVDIREFELSHFERVFDVNAKGTFL</sequence>
<dbReference type="GO" id="GO:0009688">
    <property type="term" value="P:abscisic acid biosynthetic process"/>
    <property type="evidence" value="ECO:0007669"/>
    <property type="project" value="TreeGrafter"/>
</dbReference>
<keyword evidence="4" id="KW-1185">Reference proteome</keyword>
<reference evidence="3" key="1">
    <citation type="submission" date="2020-07" db="EMBL/GenBank/DDBJ databases">
        <title>Ethylene signaling mediates host invasion by parasitic plants.</title>
        <authorList>
            <person name="Yoshida S."/>
        </authorList>
    </citation>
    <scope>NUCLEOTIDE SEQUENCE</scope>
    <source>
        <strain evidence="3">Okayama</strain>
    </source>
</reference>
<dbReference type="AlphaFoldDB" id="A0A830CN10"/>
<dbReference type="Proteomes" id="UP000653305">
    <property type="component" value="Unassembled WGS sequence"/>
</dbReference>
<organism evidence="3 4">
    <name type="scientific">Phtheirospermum japonicum</name>
    <dbReference type="NCBI Taxonomy" id="374723"/>
    <lineage>
        <taxon>Eukaryota</taxon>
        <taxon>Viridiplantae</taxon>
        <taxon>Streptophyta</taxon>
        <taxon>Embryophyta</taxon>
        <taxon>Tracheophyta</taxon>
        <taxon>Spermatophyta</taxon>
        <taxon>Magnoliopsida</taxon>
        <taxon>eudicotyledons</taxon>
        <taxon>Gunneridae</taxon>
        <taxon>Pentapetalae</taxon>
        <taxon>asterids</taxon>
        <taxon>lamiids</taxon>
        <taxon>Lamiales</taxon>
        <taxon>Orobanchaceae</taxon>
        <taxon>Orobanchaceae incertae sedis</taxon>
        <taxon>Phtheirospermum</taxon>
    </lineage>
</organism>
<dbReference type="PANTHER" id="PTHR42820">
    <property type="entry name" value="SHORT-CHAIN DEHYDROGENASE REDUCTASE"/>
    <property type="match status" value="1"/>
</dbReference>
<dbReference type="Pfam" id="PF00106">
    <property type="entry name" value="adh_short"/>
    <property type="match status" value="1"/>
</dbReference>
<keyword evidence="2" id="KW-0520">NAD</keyword>
<comment type="similarity">
    <text evidence="1">Belongs to the short-chain dehydrogenases/reductases (SDR) family.</text>
</comment>
<dbReference type="EMBL" id="BMAC01000477">
    <property type="protein sequence ID" value="GFP97233.1"/>
    <property type="molecule type" value="Genomic_DNA"/>
</dbReference>
<dbReference type="GO" id="GO:0010301">
    <property type="term" value="F:xanthoxin dehydrogenase (NAD+) activity"/>
    <property type="evidence" value="ECO:0007669"/>
    <property type="project" value="TreeGrafter"/>
</dbReference>
<accession>A0A830CN10</accession>
<evidence type="ECO:0000313" key="4">
    <source>
        <dbReference type="Proteomes" id="UP000653305"/>
    </source>
</evidence>
<dbReference type="GO" id="GO:0005829">
    <property type="term" value="C:cytosol"/>
    <property type="evidence" value="ECO:0007669"/>
    <property type="project" value="TreeGrafter"/>
</dbReference>